<keyword evidence="5 7" id="KW-0472">Membrane</keyword>
<feature type="compositionally biased region" description="Polar residues" evidence="6">
    <location>
        <begin position="730"/>
        <end position="739"/>
    </location>
</feature>
<feature type="transmembrane region" description="Helical" evidence="7">
    <location>
        <begin position="271"/>
        <end position="296"/>
    </location>
</feature>
<dbReference type="KEGG" id="prz:GZH47_29085"/>
<dbReference type="InterPro" id="IPR000731">
    <property type="entry name" value="SSD"/>
</dbReference>
<feature type="transmembrane region" description="Helical" evidence="7">
    <location>
        <begin position="517"/>
        <end position="537"/>
    </location>
</feature>
<evidence type="ECO:0000256" key="1">
    <source>
        <dbReference type="ARBA" id="ARBA00004651"/>
    </source>
</evidence>
<evidence type="ECO:0000256" key="4">
    <source>
        <dbReference type="ARBA" id="ARBA00022989"/>
    </source>
</evidence>
<dbReference type="GO" id="GO:0005886">
    <property type="term" value="C:plasma membrane"/>
    <property type="evidence" value="ECO:0007669"/>
    <property type="project" value="UniProtKB-SubCell"/>
</dbReference>
<comment type="subcellular location">
    <subcellularLocation>
        <location evidence="1">Cell membrane</location>
        <topology evidence="1">Multi-pass membrane protein</topology>
    </subcellularLocation>
</comment>
<feature type="transmembrane region" description="Helical" evidence="7">
    <location>
        <begin position="582"/>
        <end position="601"/>
    </location>
</feature>
<feature type="domain" description="SSD" evidence="8">
    <location>
        <begin position="236"/>
        <end position="327"/>
    </location>
</feature>
<protein>
    <submittedName>
        <fullName evidence="9">MMPL family transporter</fullName>
    </submittedName>
</protein>
<dbReference type="PANTHER" id="PTHR33406">
    <property type="entry name" value="MEMBRANE PROTEIN MJ1562-RELATED"/>
    <property type="match status" value="1"/>
</dbReference>
<feature type="transmembrane region" description="Helical" evidence="7">
    <location>
        <begin position="174"/>
        <end position="192"/>
    </location>
</feature>
<dbReference type="Proteomes" id="UP000479114">
    <property type="component" value="Chromosome"/>
</dbReference>
<keyword evidence="3 7" id="KW-0812">Transmembrane</keyword>
<evidence type="ECO:0000259" key="8">
    <source>
        <dbReference type="PROSITE" id="PS50156"/>
    </source>
</evidence>
<feature type="transmembrane region" description="Helical" evidence="7">
    <location>
        <begin position="308"/>
        <end position="328"/>
    </location>
</feature>
<dbReference type="RefSeq" id="WP_162644512.1">
    <property type="nucleotide sequence ID" value="NZ_CP048286.1"/>
</dbReference>
<feature type="transmembrane region" description="Helical" evidence="7">
    <location>
        <begin position="549"/>
        <end position="570"/>
    </location>
</feature>
<evidence type="ECO:0000313" key="9">
    <source>
        <dbReference type="EMBL" id="QHW34451.1"/>
    </source>
</evidence>
<dbReference type="Gene3D" id="1.20.1640.10">
    <property type="entry name" value="Multidrug efflux transporter AcrB transmembrane domain"/>
    <property type="match status" value="2"/>
</dbReference>
<dbReference type="InterPro" id="IPR050545">
    <property type="entry name" value="Mycobact_MmpL"/>
</dbReference>
<feature type="domain" description="SSD" evidence="8">
    <location>
        <begin position="522"/>
        <end position="685"/>
    </location>
</feature>
<feature type="transmembrane region" description="Helical" evidence="7">
    <location>
        <begin position="663"/>
        <end position="686"/>
    </location>
</feature>
<feature type="transmembrane region" description="Helical" evidence="7">
    <location>
        <begin position="231"/>
        <end position="250"/>
    </location>
</feature>
<dbReference type="PROSITE" id="PS50156">
    <property type="entry name" value="SSD"/>
    <property type="match status" value="2"/>
</dbReference>
<name>A0A6C0P7S8_9BACL</name>
<feature type="transmembrane region" description="Helical" evidence="7">
    <location>
        <begin position="199"/>
        <end position="219"/>
    </location>
</feature>
<gene>
    <name evidence="9" type="ORF">GZH47_29085</name>
</gene>
<reference evidence="9 10" key="1">
    <citation type="submission" date="2020-02" db="EMBL/GenBank/DDBJ databases">
        <title>Paenibacillus sp. nov., isolated from rhizosphere soil of tomato.</title>
        <authorList>
            <person name="Weon H.-Y."/>
            <person name="Lee S.A."/>
        </authorList>
    </citation>
    <scope>NUCLEOTIDE SEQUENCE [LARGE SCALE GENOMIC DNA]</scope>
    <source>
        <strain evidence="9 10">14171R-81</strain>
    </source>
</reference>
<evidence type="ECO:0000256" key="2">
    <source>
        <dbReference type="ARBA" id="ARBA00022475"/>
    </source>
</evidence>
<dbReference type="Pfam" id="PF03176">
    <property type="entry name" value="MMPL"/>
    <property type="match status" value="2"/>
</dbReference>
<keyword evidence="4 7" id="KW-1133">Transmembrane helix</keyword>
<accession>A0A6C0P7S8</accession>
<evidence type="ECO:0000256" key="3">
    <source>
        <dbReference type="ARBA" id="ARBA00022692"/>
    </source>
</evidence>
<dbReference type="SUPFAM" id="SSF82866">
    <property type="entry name" value="Multidrug efflux transporter AcrB transmembrane domain"/>
    <property type="match status" value="2"/>
</dbReference>
<feature type="compositionally biased region" description="Basic and acidic residues" evidence="6">
    <location>
        <begin position="716"/>
        <end position="725"/>
    </location>
</feature>
<feature type="transmembrane region" description="Helical" evidence="7">
    <location>
        <begin position="349"/>
        <end position="377"/>
    </location>
</feature>
<organism evidence="9 10">
    <name type="scientific">Paenibacillus rhizovicinus</name>
    <dbReference type="NCBI Taxonomy" id="2704463"/>
    <lineage>
        <taxon>Bacteria</taxon>
        <taxon>Bacillati</taxon>
        <taxon>Bacillota</taxon>
        <taxon>Bacilli</taxon>
        <taxon>Bacillales</taxon>
        <taxon>Paenibacillaceae</taxon>
        <taxon>Paenibacillus</taxon>
    </lineage>
</organism>
<keyword evidence="2" id="KW-1003">Cell membrane</keyword>
<dbReference type="PANTHER" id="PTHR33406:SF13">
    <property type="entry name" value="MEMBRANE PROTEIN YDFJ"/>
    <property type="match status" value="1"/>
</dbReference>
<keyword evidence="10" id="KW-1185">Reference proteome</keyword>
<evidence type="ECO:0000256" key="5">
    <source>
        <dbReference type="ARBA" id="ARBA00023136"/>
    </source>
</evidence>
<sequence length="739" mass="78905">MSKYLYRLGHWSARRARFIIGLWAVLLIAAICLGTMAAGPVSNNFFIPGTDSQRALDLLNEQFPQANGGSVRLVFSVPEGTKLSDESTQQTVNKMLEEVRKDKAVTAVMNPYDTDAISADKRIGYADVSYQAIAENVSEASKTHLIDSIALTRDAGIQTELGGSVDMNEESGGGFSEVIGVVFAFVVLAVTFASFRMAFLPILSAIIGVGIGVMCVYYGANFFDMNSTGTILALMLGLAVGIDYSLFIISRHRKQVDGGMEIKESIALATATAGSAVIFAGLTVIIALASLAVLGIPFLSVMGLSASFTVLISVLIAITLIPAILSLIGSRIRSKVRRRKPHTRRSKPFAYRWGQFAARFPIPILIVGILGLSALALPALNMRLGLPDDSMHSTESSSRRGYDLLSEGFGPGFNGPLAIAIRSTDGAQVQEAAAKIASDLGKMQNVAAASPPMVNEAGNIAIVSVTPMTGPNDDLTHDLVKSIGERGNQLAKDSPVQLMVTGVTALNIDLSDRLSTAFPLFGSIIIVLAFILLLLVFRSLLVPIKAVLGFMLSLLASLGAVVSVFQYGHFAGLLGIPAAGPIVNFLPVLLTGILFGLAMDYEVFLVSRMREDFTHTGEARQAVKDGLGHSGRVVTAAGLIMVFVFGSFVFSPDPTSKAMGLSLMLGVLIDAFVVRMTLVPAIMTLLGKSAWYLPKWLNRILPNVDIEGESVMNEIASRKQADPKQKKISIPQTSKRLHP</sequence>
<feature type="transmembrane region" description="Helical" evidence="7">
    <location>
        <begin position="633"/>
        <end position="651"/>
    </location>
</feature>
<feature type="region of interest" description="Disordered" evidence="6">
    <location>
        <begin position="716"/>
        <end position="739"/>
    </location>
</feature>
<evidence type="ECO:0000256" key="7">
    <source>
        <dbReference type="SAM" id="Phobius"/>
    </source>
</evidence>
<proteinExistence type="predicted"/>
<dbReference type="EMBL" id="CP048286">
    <property type="protein sequence ID" value="QHW34451.1"/>
    <property type="molecule type" value="Genomic_DNA"/>
</dbReference>
<dbReference type="InterPro" id="IPR004869">
    <property type="entry name" value="MMPL_dom"/>
</dbReference>
<evidence type="ECO:0000256" key="6">
    <source>
        <dbReference type="SAM" id="MobiDB-lite"/>
    </source>
</evidence>
<evidence type="ECO:0000313" key="10">
    <source>
        <dbReference type="Proteomes" id="UP000479114"/>
    </source>
</evidence>
<dbReference type="AlphaFoldDB" id="A0A6C0P7S8"/>